<keyword evidence="2" id="KW-0808">Transferase</keyword>
<dbReference type="EMBL" id="LWCA01000742">
    <property type="protein sequence ID" value="OAF67120.1"/>
    <property type="molecule type" value="Genomic_DNA"/>
</dbReference>
<evidence type="ECO:0000256" key="1">
    <source>
        <dbReference type="ARBA" id="ARBA00022603"/>
    </source>
</evidence>
<dbReference type="OrthoDB" id="73890at2759"/>
<evidence type="ECO:0000256" key="3">
    <source>
        <dbReference type="ARBA" id="ARBA00022691"/>
    </source>
</evidence>
<dbReference type="AlphaFoldDB" id="A0A177AZ32"/>
<dbReference type="PROSITE" id="PS01131">
    <property type="entry name" value="RRNA_A_DIMETH"/>
    <property type="match status" value="1"/>
</dbReference>
<dbReference type="Proteomes" id="UP000078046">
    <property type="component" value="Unassembled WGS sequence"/>
</dbReference>
<evidence type="ECO:0000256" key="4">
    <source>
        <dbReference type="ARBA" id="ARBA00022884"/>
    </source>
</evidence>
<dbReference type="Gene3D" id="3.40.50.150">
    <property type="entry name" value="Vaccinia Virus protein VP39"/>
    <property type="match status" value="1"/>
</dbReference>
<comment type="caution">
    <text evidence="5">The sequence shown here is derived from an EMBL/GenBank/DDBJ whole genome shotgun (WGS) entry which is preliminary data.</text>
</comment>
<evidence type="ECO:0000313" key="5">
    <source>
        <dbReference type="EMBL" id="OAF67120.1"/>
    </source>
</evidence>
<dbReference type="Pfam" id="PF00398">
    <property type="entry name" value="RrnaAD"/>
    <property type="match status" value="1"/>
</dbReference>
<keyword evidence="6" id="KW-1185">Reference proteome</keyword>
<protein>
    <submittedName>
        <fullName evidence="5">Uncharacterized protein</fullName>
    </submittedName>
</protein>
<gene>
    <name evidence="5" type="ORF">A3Q56_05146</name>
</gene>
<dbReference type="InterPro" id="IPR020596">
    <property type="entry name" value="rRNA_Ade_Mease_Trfase_CS"/>
</dbReference>
<dbReference type="InterPro" id="IPR029063">
    <property type="entry name" value="SAM-dependent_MTases_sf"/>
</dbReference>
<dbReference type="InterPro" id="IPR001737">
    <property type="entry name" value="KsgA/Erm"/>
</dbReference>
<sequence>MTLDCLNRIISCSLISNTCNNYAKLIRIPPNRKNYYFETLYGKLHLNPVNQNYSIIKSSKKHNFLIKDATYIDTISTVYEFNNVDFQNYTNITSLIDVIPNKNQHLLEIGTGSSILTHLLAKSVGKTGHVTSLESDTALFEKLRIKRKKYFIKSDDKLTNTEMNCEKNIQDRIDYMNVDLEDFTHQDSYNHVI</sequence>
<accession>A0A177AZ32</accession>
<proteinExistence type="predicted"/>
<organism evidence="5 6">
    <name type="scientific">Intoshia linei</name>
    <dbReference type="NCBI Taxonomy" id="1819745"/>
    <lineage>
        <taxon>Eukaryota</taxon>
        <taxon>Metazoa</taxon>
        <taxon>Spiralia</taxon>
        <taxon>Lophotrochozoa</taxon>
        <taxon>Mesozoa</taxon>
        <taxon>Orthonectida</taxon>
        <taxon>Rhopaluridae</taxon>
        <taxon>Intoshia</taxon>
    </lineage>
</organism>
<keyword evidence="4" id="KW-0694">RNA-binding</keyword>
<dbReference type="GO" id="GO:0000179">
    <property type="term" value="F:rRNA (adenine-N6,N6-)-dimethyltransferase activity"/>
    <property type="evidence" value="ECO:0007669"/>
    <property type="project" value="InterPro"/>
</dbReference>
<keyword evidence="3" id="KW-0949">S-adenosyl-L-methionine</keyword>
<evidence type="ECO:0000256" key="2">
    <source>
        <dbReference type="ARBA" id="ARBA00022679"/>
    </source>
</evidence>
<dbReference type="GO" id="GO:0003723">
    <property type="term" value="F:RNA binding"/>
    <property type="evidence" value="ECO:0007669"/>
    <property type="project" value="UniProtKB-KW"/>
</dbReference>
<evidence type="ECO:0000313" key="6">
    <source>
        <dbReference type="Proteomes" id="UP000078046"/>
    </source>
</evidence>
<reference evidence="5 6" key="1">
    <citation type="submission" date="2016-04" db="EMBL/GenBank/DDBJ databases">
        <title>The genome of Intoshia linei affirms orthonectids as highly simplified spiralians.</title>
        <authorList>
            <person name="Mikhailov K.V."/>
            <person name="Slusarev G.S."/>
            <person name="Nikitin M.A."/>
            <person name="Logacheva M.D."/>
            <person name="Penin A."/>
            <person name="Aleoshin V."/>
            <person name="Panchin Y.V."/>
        </authorList>
    </citation>
    <scope>NUCLEOTIDE SEQUENCE [LARGE SCALE GENOMIC DNA]</scope>
    <source>
        <strain evidence="5">Intl2013</strain>
        <tissue evidence="5">Whole animal</tissue>
    </source>
</reference>
<keyword evidence="1" id="KW-0489">Methyltransferase</keyword>
<name>A0A177AZ32_9BILA</name>
<dbReference type="SUPFAM" id="SSF53335">
    <property type="entry name" value="S-adenosyl-L-methionine-dependent methyltransferases"/>
    <property type="match status" value="1"/>
</dbReference>